<dbReference type="InterPro" id="IPR014710">
    <property type="entry name" value="RmlC-like_jellyroll"/>
</dbReference>
<name>A0A813K344_POLGL</name>
<dbReference type="PANTHER" id="PTHR23011">
    <property type="entry name" value="CYCLIC NUCLEOTIDE-BINDING DOMAIN CONTAINING PROTEIN"/>
    <property type="match status" value="1"/>
</dbReference>
<accession>A0A813K344</accession>
<dbReference type="PANTHER" id="PTHR23011:SF28">
    <property type="entry name" value="CYCLIC NUCLEOTIDE-BINDING DOMAIN CONTAINING PROTEIN"/>
    <property type="match status" value="1"/>
</dbReference>
<proteinExistence type="predicted"/>
<dbReference type="Proteomes" id="UP000626109">
    <property type="component" value="Unassembled WGS sequence"/>
</dbReference>
<sequence length="145" mass="16383">ARWDTVKKTVEGFSYYHEDSNLGTKCSALLPGTLISGERRKASARCEVDTECLVIAKRDFDKVMQDSITHAQDERVAFLEEHVPGMREVVSTRGKQPHPSSFFRKAAFCKGHDFLKQGQVAEEAIYVVLNGSVEIRRCEPQHQQS</sequence>
<dbReference type="EMBL" id="CAJNNW010027415">
    <property type="protein sequence ID" value="CAE8691341.1"/>
    <property type="molecule type" value="Genomic_DNA"/>
</dbReference>
<dbReference type="InterPro" id="IPR018490">
    <property type="entry name" value="cNMP-bd_dom_sf"/>
</dbReference>
<organism evidence="1 2">
    <name type="scientific">Polarella glacialis</name>
    <name type="common">Dinoflagellate</name>
    <dbReference type="NCBI Taxonomy" id="89957"/>
    <lineage>
        <taxon>Eukaryota</taxon>
        <taxon>Sar</taxon>
        <taxon>Alveolata</taxon>
        <taxon>Dinophyceae</taxon>
        <taxon>Suessiales</taxon>
        <taxon>Suessiaceae</taxon>
        <taxon>Polarella</taxon>
    </lineage>
</organism>
<protein>
    <recommendedName>
        <fullName evidence="3">Cyclic nucleotide-binding domain-containing protein</fullName>
    </recommendedName>
</protein>
<dbReference type="Gene3D" id="2.60.120.10">
    <property type="entry name" value="Jelly Rolls"/>
    <property type="match status" value="1"/>
</dbReference>
<dbReference type="AlphaFoldDB" id="A0A813K344"/>
<feature type="non-terminal residue" evidence="1">
    <location>
        <position position="145"/>
    </location>
</feature>
<dbReference type="SUPFAM" id="SSF51206">
    <property type="entry name" value="cAMP-binding domain-like"/>
    <property type="match status" value="1"/>
</dbReference>
<evidence type="ECO:0000313" key="1">
    <source>
        <dbReference type="EMBL" id="CAE8691341.1"/>
    </source>
</evidence>
<evidence type="ECO:0000313" key="2">
    <source>
        <dbReference type="Proteomes" id="UP000626109"/>
    </source>
</evidence>
<reference evidence="1" key="1">
    <citation type="submission" date="2021-02" db="EMBL/GenBank/DDBJ databases">
        <authorList>
            <person name="Dougan E. K."/>
            <person name="Rhodes N."/>
            <person name="Thang M."/>
            <person name="Chan C."/>
        </authorList>
    </citation>
    <scope>NUCLEOTIDE SEQUENCE</scope>
</reference>
<evidence type="ECO:0008006" key="3">
    <source>
        <dbReference type="Google" id="ProtNLM"/>
    </source>
</evidence>
<comment type="caution">
    <text evidence="1">The sequence shown here is derived from an EMBL/GenBank/DDBJ whole genome shotgun (WGS) entry which is preliminary data.</text>
</comment>
<feature type="non-terminal residue" evidence="1">
    <location>
        <position position="1"/>
    </location>
</feature>
<gene>
    <name evidence="1" type="ORF">PGLA2088_LOCUS27378</name>
</gene>